<dbReference type="Proteomes" id="UP000267606">
    <property type="component" value="Unassembled WGS sequence"/>
</dbReference>
<evidence type="ECO:0000313" key="1">
    <source>
        <dbReference type="EMBL" id="VDO69224.1"/>
    </source>
</evidence>
<name>A0A183HSS1_9BILA</name>
<dbReference type="WBParaSite" id="OFLC_0001053201-mRNA-1">
    <property type="protein sequence ID" value="OFLC_0001053201-mRNA-1"/>
    <property type="gene ID" value="OFLC_0001053201"/>
</dbReference>
<keyword evidence="2" id="KW-1185">Reference proteome</keyword>
<sequence length="78" mass="9515">MNLIRLERIWIKKRSIGSIFKIRYKHCWKKLISCVVCMIKKLVNCKLWLLVIQHQKIVNISKMSFHRQFVIFVLNMIN</sequence>
<dbReference type="EMBL" id="UZAJ01014137">
    <property type="protein sequence ID" value="VDO69224.1"/>
    <property type="molecule type" value="Genomic_DNA"/>
</dbReference>
<protein>
    <submittedName>
        <fullName evidence="1 3">Uncharacterized protein</fullName>
    </submittedName>
</protein>
<evidence type="ECO:0000313" key="3">
    <source>
        <dbReference type="WBParaSite" id="OFLC_0001053201-mRNA-1"/>
    </source>
</evidence>
<reference evidence="3" key="1">
    <citation type="submission" date="2016-06" db="UniProtKB">
        <authorList>
            <consortium name="WormBaseParasite"/>
        </authorList>
    </citation>
    <scope>IDENTIFICATION</scope>
</reference>
<proteinExistence type="predicted"/>
<reference evidence="1 2" key="2">
    <citation type="submission" date="2018-11" db="EMBL/GenBank/DDBJ databases">
        <authorList>
            <consortium name="Pathogen Informatics"/>
        </authorList>
    </citation>
    <scope>NUCLEOTIDE SEQUENCE [LARGE SCALE GENOMIC DNA]</scope>
</reference>
<dbReference type="AlphaFoldDB" id="A0A183HSS1"/>
<evidence type="ECO:0000313" key="2">
    <source>
        <dbReference type="Proteomes" id="UP000267606"/>
    </source>
</evidence>
<accession>A0A183HSS1</accession>
<organism evidence="3">
    <name type="scientific">Onchocerca flexuosa</name>
    <dbReference type="NCBI Taxonomy" id="387005"/>
    <lineage>
        <taxon>Eukaryota</taxon>
        <taxon>Metazoa</taxon>
        <taxon>Ecdysozoa</taxon>
        <taxon>Nematoda</taxon>
        <taxon>Chromadorea</taxon>
        <taxon>Rhabditida</taxon>
        <taxon>Spirurina</taxon>
        <taxon>Spiruromorpha</taxon>
        <taxon>Filarioidea</taxon>
        <taxon>Onchocercidae</taxon>
        <taxon>Onchocerca</taxon>
    </lineage>
</organism>
<gene>
    <name evidence="1" type="ORF">OFLC_LOCUS10534</name>
</gene>